<dbReference type="NCBIfam" id="TIGR00229">
    <property type="entry name" value="sensory_box"/>
    <property type="match status" value="1"/>
</dbReference>
<dbReference type="SUPFAM" id="SSF55874">
    <property type="entry name" value="ATPase domain of HSP90 chaperone/DNA topoisomerase II/histidine kinase"/>
    <property type="match status" value="1"/>
</dbReference>
<evidence type="ECO:0000256" key="2">
    <source>
        <dbReference type="ARBA" id="ARBA00012438"/>
    </source>
</evidence>
<keyword evidence="6" id="KW-0418">Kinase</keyword>
<dbReference type="RefSeq" id="WP_205723314.1">
    <property type="nucleotide sequence ID" value="NZ_CP070608.1"/>
</dbReference>
<dbReference type="Gene3D" id="3.30.450.20">
    <property type="entry name" value="PAS domain"/>
    <property type="match status" value="1"/>
</dbReference>
<dbReference type="InterPro" id="IPR003594">
    <property type="entry name" value="HATPase_dom"/>
</dbReference>
<feature type="domain" description="PAS" evidence="8">
    <location>
        <begin position="28"/>
        <end position="97"/>
    </location>
</feature>
<evidence type="ECO:0000313" key="10">
    <source>
        <dbReference type="Proteomes" id="UP000662783"/>
    </source>
</evidence>
<evidence type="ECO:0000259" key="8">
    <source>
        <dbReference type="PROSITE" id="PS50112"/>
    </source>
</evidence>
<gene>
    <name evidence="9" type="ORF">JR347_06900</name>
</gene>
<keyword evidence="7" id="KW-0067">ATP-binding</keyword>
<dbReference type="SMART" id="SM00091">
    <property type="entry name" value="PAS"/>
    <property type="match status" value="1"/>
</dbReference>
<dbReference type="Pfam" id="PF13426">
    <property type="entry name" value="PAS_9"/>
    <property type="match status" value="1"/>
</dbReference>
<accession>A0A975A210</accession>
<dbReference type="Gene3D" id="3.30.565.10">
    <property type="entry name" value="Histidine kinase-like ATPase, C-terminal domain"/>
    <property type="match status" value="1"/>
</dbReference>
<dbReference type="InterPro" id="IPR000014">
    <property type="entry name" value="PAS"/>
</dbReference>
<dbReference type="KEGG" id="fuv:JR347_06900"/>
<proteinExistence type="predicted"/>
<evidence type="ECO:0000256" key="1">
    <source>
        <dbReference type="ARBA" id="ARBA00000085"/>
    </source>
</evidence>
<organism evidence="9 10">
    <name type="scientific">Fulvivirga lutea</name>
    <dbReference type="NCBI Taxonomy" id="2810512"/>
    <lineage>
        <taxon>Bacteria</taxon>
        <taxon>Pseudomonadati</taxon>
        <taxon>Bacteroidota</taxon>
        <taxon>Cytophagia</taxon>
        <taxon>Cytophagales</taxon>
        <taxon>Fulvivirgaceae</taxon>
        <taxon>Fulvivirga</taxon>
    </lineage>
</organism>
<dbReference type="CDD" id="cd00130">
    <property type="entry name" value="PAS"/>
    <property type="match status" value="1"/>
</dbReference>
<dbReference type="PANTHER" id="PTHR41523">
    <property type="entry name" value="TWO-COMPONENT SYSTEM SENSOR PROTEIN"/>
    <property type="match status" value="1"/>
</dbReference>
<dbReference type="InterPro" id="IPR035965">
    <property type="entry name" value="PAS-like_dom_sf"/>
</dbReference>
<protein>
    <recommendedName>
        <fullName evidence="2">histidine kinase</fullName>
        <ecNumber evidence="2">2.7.13.3</ecNumber>
    </recommendedName>
</protein>
<keyword evidence="4" id="KW-0808">Transferase</keyword>
<dbReference type="GO" id="GO:0004673">
    <property type="term" value="F:protein histidine kinase activity"/>
    <property type="evidence" value="ECO:0007669"/>
    <property type="project" value="UniProtKB-EC"/>
</dbReference>
<dbReference type="Pfam" id="PF13581">
    <property type="entry name" value="HATPase_c_2"/>
    <property type="match status" value="1"/>
</dbReference>
<evidence type="ECO:0000256" key="7">
    <source>
        <dbReference type="ARBA" id="ARBA00022840"/>
    </source>
</evidence>
<dbReference type="InterPro" id="IPR036890">
    <property type="entry name" value="HATPase_C_sf"/>
</dbReference>
<dbReference type="Proteomes" id="UP000662783">
    <property type="component" value="Chromosome"/>
</dbReference>
<evidence type="ECO:0000256" key="3">
    <source>
        <dbReference type="ARBA" id="ARBA00022553"/>
    </source>
</evidence>
<sequence length="363" mass="42155">MSLNEKRKNQPYKNDKDPLKDFKYLDPNKDIYKQIFEFSIIPTIVHDLNMNIIDVNNSALKEFGYSKEEFLSKSVFELHTEGQLNHSEEVRKKMKTEDTISVETKFKRKDGSVFDAEVTPCRYLIGQTPIIHVYIKNITSRKVEEKNLNALNKKLLSTNQELKDSINLNDYLTKEIHHRTKNNLQMLNSIISLQALKQKNYDTQVFIKSVSSKIYSIAKIHELLLQSENHDNLLIKDYILSITNNILQNSSKFKHTVRSDFEKHSLQSDYALNLGFITNELITNVIKHAYPDGKGFIDLKLSKTNDTYTFSVKDYSAQSFNEKANQGIESSGWELINIFTEQLKGKMEVKYDNGNEFILTFPE</sequence>
<dbReference type="EMBL" id="CP070608">
    <property type="protein sequence ID" value="QSE98800.1"/>
    <property type="molecule type" value="Genomic_DNA"/>
</dbReference>
<dbReference type="InterPro" id="IPR011495">
    <property type="entry name" value="Sig_transdc_His_kin_sub2_dim/P"/>
</dbReference>
<evidence type="ECO:0000256" key="4">
    <source>
        <dbReference type="ARBA" id="ARBA00022679"/>
    </source>
</evidence>
<keyword evidence="3" id="KW-0597">Phosphoprotein</keyword>
<comment type="catalytic activity">
    <reaction evidence="1">
        <text>ATP + protein L-histidine = ADP + protein N-phospho-L-histidine.</text>
        <dbReference type="EC" id="2.7.13.3"/>
    </reaction>
</comment>
<dbReference type="GO" id="GO:0005524">
    <property type="term" value="F:ATP binding"/>
    <property type="evidence" value="ECO:0007669"/>
    <property type="project" value="UniProtKB-KW"/>
</dbReference>
<dbReference type="AlphaFoldDB" id="A0A975A210"/>
<evidence type="ECO:0000313" key="9">
    <source>
        <dbReference type="EMBL" id="QSE98800.1"/>
    </source>
</evidence>
<evidence type="ECO:0000256" key="6">
    <source>
        <dbReference type="ARBA" id="ARBA00022777"/>
    </source>
</evidence>
<evidence type="ECO:0000256" key="5">
    <source>
        <dbReference type="ARBA" id="ARBA00022741"/>
    </source>
</evidence>
<reference evidence="9" key="1">
    <citation type="submission" date="2021-02" db="EMBL/GenBank/DDBJ databases">
        <title>Fulvivirga sp. S481 isolated from sea water.</title>
        <authorList>
            <person name="Bae S.S."/>
            <person name="Baek K."/>
        </authorList>
    </citation>
    <scope>NUCLEOTIDE SEQUENCE</scope>
    <source>
        <strain evidence="9">S481</strain>
    </source>
</reference>
<name>A0A975A210_9BACT</name>
<dbReference type="Pfam" id="PF07568">
    <property type="entry name" value="HisKA_2"/>
    <property type="match status" value="1"/>
</dbReference>
<dbReference type="EC" id="2.7.13.3" evidence="2"/>
<keyword evidence="10" id="KW-1185">Reference proteome</keyword>
<keyword evidence="5" id="KW-0547">Nucleotide-binding</keyword>
<dbReference type="SUPFAM" id="SSF55785">
    <property type="entry name" value="PYP-like sensor domain (PAS domain)"/>
    <property type="match status" value="1"/>
</dbReference>
<dbReference type="PROSITE" id="PS50112">
    <property type="entry name" value="PAS"/>
    <property type="match status" value="1"/>
</dbReference>
<dbReference type="PANTHER" id="PTHR41523:SF8">
    <property type="entry name" value="ETHYLENE RESPONSE SENSOR PROTEIN"/>
    <property type="match status" value="1"/>
</dbReference>